<dbReference type="InterPro" id="IPR000772">
    <property type="entry name" value="Ricin_B_lectin"/>
</dbReference>
<dbReference type="PROSITE" id="PS50231">
    <property type="entry name" value="RICIN_B_LECTIN"/>
    <property type="match status" value="1"/>
</dbReference>
<dbReference type="InterPro" id="IPR035992">
    <property type="entry name" value="Ricin_B-like_lectins"/>
</dbReference>
<dbReference type="InterPro" id="IPR006103">
    <property type="entry name" value="Glyco_hydro_2_cat"/>
</dbReference>
<accession>A0ABZ1X7Y2</accession>
<feature type="region of interest" description="Disordered" evidence="1">
    <location>
        <begin position="1"/>
        <end position="24"/>
    </location>
</feature>
<gene>
    <name evidence="3" type="ORF">OG929_40140</name>
</gene>
<dbReference type="Pfam" id="PF02836">
    <property type="entry name" value="Glyco_hydro_2_C"/>
    <property type="match status" value="1"/>
</dbReference>
<dbReference type="InterPro" id="IPR017853">
    <property type="entry name" value="GH"/>
</dbReference>
<dbReference type="SMART" id="SM00458">
    <property type="entry name" value="RICIN"/>
    <property type="match status" value="1"/>
</dbReference>
<sequence length="657" mass="70131">MTPSRRPARPGFLPPSSGNGGWPKAVDNYQRLNYNVVRVHQEPASPYMLDVADEMGLMVIDETAVRGTCSCQDFVAGHDNMVDHAKALTLRDRNHPAIIRWSQSNESDLSTFDSESFEKDLYAAMNGNDGTRPVSADTAWNTNPWPALLNGNFTVFSHYIDGIGKYGEARTSLAGRPDGEGEYVWDKSNTKQGFEWFATATIAKRAKDAGDLRPYTLLSGWAGFVPGVRTTDFVPEEGGHPVYSADNLSDPWNNPQIQRIQAAFNPVAAVDLPYWSASGQSDADGTFPLPSAVETLPYNKANTRNITVFNDDLSGTSVGLNWKVRLDRPDGTVIASGNAPLTIPLGSRVTQPISFTTPASGSRVYLELSTTKSGSTTFTDSVEYLKLGNPATSVDDAASTVTYTGSWSHANGETGPYAGTNSYSDTTGDKATLSFVGTGVTLHAVTAPSHGIVGVSVDGGAEALVDLYAQDRTGDVAVWTSPRLASGTHTVSVRATGTQRAAATHDWATVDRFEITDQPKEGTNYRIVNRNSGKPLAVSGGSTADGALIVQKADGGAWTIDASPGGAYTLKYVSTGKVLDVDGYSSAVGLQLQQWTPTGGTNQQWYLRPTSDGYFTLVSHDSGLVADVYGWDTGDGAKVVQYTSGDGANQQWKLLPA</sequence>
<keyword evidence="4" id="KW-1185">Reference proteome</keyword>
<dbReference type="PANTHER" id="PTHR42732">
    <property type="entry name" value="BETA-GALACTOSIDASE"/>
    <property type="match status" value="1"/>
</dbReference>
<dbReference type="SUPFAM" id="SSF51445">
    <property type="entry name" value="(Trans)glycosidases"/>
    <property type="match status" value="1"/>
</dbReference>
<dbReference type="PANTHER" id="PTHR42732:SF2">
    <property type="entry name" value="BETA-MANNOSIDASE"/>
    <property type="match status" value="1"/>
</dbReference>
<dbReference type="Gene3D" id="2.60.120.260">
    <property type="entry name" value="Galactose-binding domain-like"/>
    <property type="match status" value="1"/>
</dbReference>
<evidence type="ECO:0000313" key="4">
    <source>
        <dbReference type="Proteomes" id="UP001432168"/>
    </source>
</evidence>
<dbReference type="Gene3D" id="2.80.10.50">
    <property type="match status" value="1"/>
</dbReference>
<feature type="domain" description="Ricin B lectin" evidence="2">
    <location>
        <begin position="521"/>
        <end position="655"/>
    </location>
</feature>
<reference evidence="3" key="1">
    <citation type="submission" date="2022-10" db="EMBL/GenBank/DDBJ databases">
        <title>The complete genomes of actinobacterial strains from the NBC collection.</title>
        <authorList>
            <person name="Joergensen T.S."/>
            <person name="Alvarez Arevalo M."/>
            <person name="Sterndorff E.B."/>
            <person name="Faurdal D."/>
            <person name="Vuksanovic O."/>
            <person name="Mourched A.-S."/>
            <person name="Charusanti P."/>
            <person name="Shaw S."/>
            <person name="Blin K."/>
            <person name="Weber T."/>
        </authorList>
    </citation>
    <scope>NUCLEOTIDE SEQUENCE</scope>
    <source>
        <strain evidence="3">NBC_00686</strain>
    </source>
</reference>
<proteinExistence type="predicted"/>
<dbReference type="Gene3D" id="3.20.20.80">
    <property type="entry name" value="Glycosidases"/>
    <property type="match status" value="1"/>
</dbReference>
<dbReference type="SUPFAM" id="SSF50370">
    <property type="entry name" value="Ricin B-like lectins"/>
    <property type="match status" value="1"/>
</dbReference>
<organism evidence="3 4">
    <name type="scientific">Streptomyces pseudovenezuelae</name>
    <dbReference type="NCBI Taxonomy" id="67350"/>
    <lineage>
        <taxon>Bacteria</taxon>
        <taxon>Bacillati</taxon>
        <taxon>Actinomycetota</taxon>
        <taxon>Actinomycetes</taxon>
        <taxon>Kitasatosporales</taxon>
        <taxon>Streptomycetaceae</taxon>
        <taxon>Streptomyces</taxon>
        <taxon>Streptomyces aurantiacus group</taxon>
    </lineage>
</organism>
<evidence type="ECO:0000313" key="3">
    <source>
        <dbReference type="EMBL" id="WUT48144.1"/>
    </source>
</evidence>
<name>A0ABZ1X7Y2_9ACTN</name>
<evidence type="ECO:0000256" key="1">
    <source>
        <dbReference type="SAM" id="MobiDB-lite"/>
    </source>
</evidence>
<dbReference type="Pfam" id="PF14200">
    <property type="entry name" value="RicinB_lectin_2"/>
    <property type="match status" value="2"/>
</dbReference>
<dbReference type="InterPro" id="IPR051913">
    <property type="entry name" value="GH2_Domain-Containing"/>
</dbReference>
<dbReference type="RefSeq" id="WP_329270949.1">
    <property type="nucleotide sequence ID" value="NZ_CP109011.1"/>
</dbReference>
<dbReference type="EMBL" id="CP109011">
    <property type="protein sequence ID" value="WUT48144.1"/>
    <property type="molecule type" value="Genomic_DNA"/>
</dbReference>
<dbReference type="Proteomes" id="UP001432168">
    <property type="component" value="Chromosome"/>
</dbReference>
<protein>
    <submittedName>
        <fullName evidence="3">RICIN domain-containing protein</fullName>
    </submittedName>
</protein>
<dbReference type="CDD" id="cd00161">
    <property type="entry name" value="beta-trefoil_Ricin-like"/>
    <property type="match status" value="1"/>
</dbReference>
<evidence type="ECO:0000259" key="2">
    <source>
        <dbReference type="SMART" id="SM00458"/>
    </source>
</evidence>